<feature type="transmembrane region" description="Helical" evidence="1">
    <location>
        <begin position="91"/>
        <end position="113"/>
    </location>
</feature>
<dbReference type="HOGENOM" id="CLU_737276_0_0_9"/>
<reference evidence="2 3" key="1">
    <citation type="submission" date="2014-08" db="EMBL/GenBank/DDBJ databases">
        <title>Complete genome of a marine bacteria Jeotgalibacillus malaysiensis.</title>
        <authorList>
            <person name="Yaakop A.S."/>
            <person name="Chan K.-G."/>
            <person name="Goh K.M."/>
        </authorList>
    </citation>
    <scope>NUCLEOTIDE SEQUENCE [LARGE SCALE GENOMIC DNA]</scope>
    <source>
        <strain evidence="2 3">D5</strain>
        <plasmid evidence="3">Plasmid</plasmid>
    </source>
</reference>
<sequence length="375" mass="42938">MLMLTIYLVILLISVSIVYHYTHGYSKRIKVQKKVGLREDGFGYYDCVTEQRNFMCYTSTSIEFIVISFGFTLVINTLLMFLGFFTSSTQLAIAVPLSGITLLLVVQAVTCLTDDDIQAISSKKIPVKSLIQYSILEFEEEFHTQYGNHLLVIPLLQTEMDYKEDYYPKIESINRLLRTGKFDEKEVFDAIVSELVDLSFMLGSTTNFSFLSSKPMEEEIEIEILSVDDTSDKKVTVHGKTTYSNEYVAVVTGRFQKSIDEVQHYMGGFTESMLPELFDLYETTERLIQTYYTGRGENCEYFHVDGYEKWFAPDCFTESDWVGISPVIRENAIEWSEDPTVPGSHPTFRLIQLFYYNDKGVASETTIEALQAKAS</sequence>
<dbReference type="KEGG" id="jeo:JMA_38560"/>
<dbReference type="AlphaFoldDB" id="A0A0B5AYV4"/>
<keyword evidence="1" id="KW-1133">Transmembrane helix</keyword>
<name>A0A0B5AYV4_9BACL</name>
<keyword evidence="2" id="KW-0614">Plasmid</keyword>
<keyword evidence="3" id="KW-1185">Reference proteome</keyword>
<evidence type="ECO:0000256" key="1">
    <source>
        <dbReference type="SAM" id="Phobius"/>
    </source>
</evidence>
<keyword evidence="1" id="KW-0472">Membrane</keyword>
<keyword evidence="1" id="KW-0812">Transmembrane</keyword>
<organism evidence="2 3">
    <name type="scientific">Jeotgalibacillus malaysiensis</name>
    <dbReference type="NCBI Taxonomy" id="1508404"/>
    <lineage>
        <taxon>Bacteria</taxon>
        <taxon>Bacillati</taxon>
        <taxon>Bacillota</taxon>
        <taxon>Bacilli</taxon>
        <taxon>Bacillales</taxon>
        <taxon>Caryophanaceae</taxon>
        <taxon>Jeotgalibacillus</taxon>
    </lineage>
</organism>
<dbReference type="BioCyc" id="JESP1508404:G14D9-13140-MONOMER"/>
<gene>
    <name evidence="2" type="ORF">JMA_38560</name>
</gene>
<proteinExistence type="predicted"/>
<feature type="transmembrane region" description="Helical" evidence="1">
    <location>
        <begin position="62"/>
        <end position="85"/>
    </location>
</feature>
<geneLocation type="plasmid" evidence="3"/>
<accession>A0A0B5AYV4</accession>
<protein>
    <submittedName>
        <fullName evidence="2">Uncharacterized protein</fullName>
    </submittedName>
</protein>
<dbReference type="EMBL" id="CP009417">
    <property type="protein sequence ID" value="AJD93174.1"/>
    <property type="molecule type" value="Genomic_DNA"/>
</dbReference>
<dbReference type="Proteomes" id="UP000031449">
    <property type="component" value="Plasmid unnamed"/>
</dbReference>
<evidence type="ECO:0000313" key="3">
    <source>
        <dbReference type="Proteomes" id="UP000031449"/>
    </source>
</evidence>
<feature type="transmembrane region" description="Helical" evidence="1">
    <location>
        <begin position="6"/>
        <end position="24"/>
    </location>
</feature>
<evidence type="ECO:0000313" key="2">
    <source>
        <dbReference type="EMBL" id="AJD93174.1"/>
    </source>
</evidence>